<dbReference type="Proteomes" id="UP000748756">
    <property type="component" value="Unassembled WGS sequence"/>
</dbReference>
<evidence type="ECO:0000256" key="2">
    <source>
        <dbReference type="SAM" id="Phobius"/>
    </source>
</evidence>
<dbReference type="AlphaFoldDB" id="A0A9P5RZZ1"/>
<keyword evidence="2" id="KW-1133">Transmembrane helix</keyword>
<dbReference type="EMBL" id="JAAAUQ010000292">
    <property type="protein sequence ID" value="KAF9151812.1"/>
    <property type="molecule type" value="Genomic_DNA"/>
</dbReference>
<keyword evidence="2" id="KW-0472">Membrane</keyword>
<dbReference type="Gene3D" id="3.40.50.11340">
    <property type="match status" value="1"/>
</dbReference>
<evidence type="ECO:0000313" key="3">
    <source>
        <dbReference type="EMBL" id="KAF9151812.1"/>
    </source>
</evidence>
<keyword evidence="4" id="KW-1185">Reference proteome</keyword>
<protein>
    <recommendedName>
        <fullName evidence="5">O-fucosyltransferase family protein</fullName>
    </recommendedName>
</protein>
<feature type="transmembrane region" description="Helical" evidence="2">
    <location>
        <begin position="20"/>
        <end position="39"/>
    </location>
</feature>
<gene>
    <name evidence="3" type="ORF">BG015_006194</name>
</gene>
<evidence type="ECO:0008006" key="5">
    <source>
        <dbReference type="Google" id="ProtNLM"/>
    </source>
</evidence>
<sequence length="613" mass="70720">MTAKQGSQSKSEPRSRNWTLFIGLIFFVVLFVLALQVEWVPYLNTYSSKDDTVVLDSASRHNRTISTINNSDNNYSNDFNNNDRTTANTHNPSHHDTATRPEPLQLEGNKEHNPFITMFPPRPPAEGERFLAYLPHSGFHNQLITLETALRLAVSLNRTLLLPPLYLSHKKQALVWKEPPILLKQWSDRNRTGVDYCRTIEPATWPRKNRKQREAMTEQERLIEHQCRFYHLWTTTPWTYFYDIPKILSDVVGVAGETTPIRVFSRPVITMEWLKDNLQVQDLQKEMYFFNDTSRYEYLIVDDSETDYGVKPGDEKPQEDDHSTLIPETMATEGKFSKRLLLTDLQRRPEKILHFGSLFATDRFEARSQRQRDLKRYLSKGMDLWNQAILDATQMAEDQIKVWSKETNRLASGFLGVHLRTEDGIFEKGAPMNLQRIMVWLGEMVKQDRSRYSSKLRLRQRADPGLVPVPQAQPAAEAAVQPSQVPASPIPTTSDEAVPTFLERCQSSPAESPMIFMATDVHQPRSAPLLKEFLDQFPCTMFLSDFQESDALLESIRNPVDNVLMWPYMVALMDANLAAKGRAFQGTDRSTFTAYIINHLWPEYHPEAMSEYK</sequence>
<reference evidence="3" key="1">
    <citation type="journal article" date="2020" name="Fungal Divers.">
        <title>Resolving the Mortierellaceae phylogeny through synthesis of multi-gene phylogenetics and phylogenomics.</title>
        <authorList>
            <person name="Vandepol N."/>
            <person name="Liber J."/>
            <person name="Desiro A."/>
            <person name="Na H."/>
            <person name="Kennedy M."/>
            <person name="Barry K."/>
            <person name="Grigoriev I.V."/>
            <person name="Miller A.N."/>
            <person name="O'Donnell K."/>
            <person name="Stajich J.E."/>
            <person name="Bonito G."/>
        </authorList>
    </citation>
    <scope>NUCLEOTIDE SEQUENCE</scope>
    <source>
        <strain evidence="3">NRRL 6426</strain>
    </source>
</reference>
<name>A0A9P5RZZ1_9FUNG</name>
<dbReference type="PANTHER" id="PTHR36050">
    <property type="entry name" value="O-FUCOSYLTRANSFERASE 30"/>
    <property type="match status" value="1"/>
</dbReference>
<evidence type="ECO:0000313" key="4">
    <source>
        <dbReference type="Proteomes" id="UP000748756"/>
    </source>
</evidence>
<proteinExistence type="predicted"/>
<feature type="compositionally biased region" description="Low complexity" evidence="1">
    <location>
        <begin position="65"/>
        <end position="85"/>
    </location>
</feature>
<dbReference type="PANTHER" id="PTHR36050:SF1">
    <property type="entry name" value="O-FUCOSYLTRANSFERASE 30"/>
    <property type="match status" value="1"/>
</dbReference>
<keyword evidence="2" id="KW-0812">Transmembrane</keyword>
<organism evidence="3 4">
    <name type="scientific">Linnemannia schmuckeri</name>
    <dbReference type="NCBI Taxonomy" id="64567"/>
    <lineage>
        <taxon>Eukaryota</taxon>
        <taxon>Fungi</taxon>
        <taxon>Fungi incertae sedis</taxon>
        <taxon>Mucoromycota</taxon>
        <taxon>Mortierellomycotina</taxon>
        <taxon>Mortierellomycetes</taxon>
        <taxon>Mortierellales</taxon>
        <taxon>Mortierellaceae</taxon>
        <taxon>Linnemannia</taxon>
    </lineage>
</organism>
<evidence type="ECO:0000256" key="1">
    <source>
        <dbReference type="SAM" id="MobiDB-lite"/>
    </source>
</evidence>
<dbReference type="Gene3D" id="3.40.50.11350">
    <property type="match status" value="1"/>
</dbReference>
<accession>A0A9P5RZZ1</accession>
<feature type="region of interest" description="Disordered" evidence="1">
    <location>
        <begin position="65"/>
        <end position="104"/>
    </location>
</feature>
<dbReference type="OrthoDB" id="1882547at2759"/>
<comment type="caution">
    <text evidence="3">The sequence shown here is derived from an EMBL/GenBank/DDBJ whole genome shotgun (WGS) entry which is preliminary data.</text>
</comment>